<proteinExistence type="predicted"/>
<evidence type="ECO:0000256" key="1">
    <source>
        <dbReference type="SAM" id="MobiDB-lite"/>
    </source>
</evidence>
<comment type="caution">
    <text evidence="2">The sequence shown here is derived from an EMBL/GenBank/DDBJ whole genome shotgun (WGS) entry which is preliminary data.</text>
</comment>
<evidence type="ECO:0000313" key="3">
    <source>
        <dbReference type="Proteomes" id="UP000554235"/>
    </source>
</evidence>
<dbReference type="PANTHER" id="PTHR35391:SF7">
    <property type="entry name" value="C2H2-TYPE DOMAIN-CONTAINING PROTEIN"/>
    <property type="match status" value="1"/>
</dbReference>
<dbReference type="EMBL" id="JAADYS010000299">
    <property type="protein sequence ID" value="KAF4470748.1"/>
    <property type="molecule type" value="Genomic_DNA"/>
</dbReference>
<name>A0A8H4PGX5_9HYPO</name>
<dbReference type="PANTHER" id="PTHR35391">
    <property type="entry name" value="C2H2-TYPE DOMAIN-CONTAINING PROTEIN-RELATED"/>
    <property type="match status" value="1"/>
</dbReference>
<organism evidence="2 3">
    <name type="scientific">Fusarium albosuccineum</name>
    <dbReference type="NCBI Taxonomy" id="1237068"/>
    <lineage>
        <taxon>Eukaryota</taxon>
        <taxon>Fungi</taxon>
        <taxon>Dikarya</taxon>
        <taxon>Ascomycota</taxon>
        <taxon>Pezizomycotina</taxon>
        <taxon>Sordariomycetes</taxon>
        <taxon>Hypocreomycetidae</taxon>
        <taxon>Hypocreales</taxon>
        <taxon>Nectriaceae</taxon>
        <taxon>Fusarium</taxon>
        <taxon>Fusarium decemcellulare species complex</taxon>
    </lineage>
</organism>
<feature type="compositionally biased region" description="Polar residues" evidence="1">
    <location>
        <begin position="219"/>
        <end position="235"/>
    </location>
</feature>
<dbReference type="OrthoDB" id="6133115at2759"/>
<accession>A0A8H4PGX5</accession>
<dbReference type="AlphaFoldDB" id="A0A8H4PGX5"/>
<keyword evidence="3" id="KW-1185">Reference proteome</keyword>
<feature type="region of interest" description="Disordered" evidence="1">
    <location>
        <begin position="211"/>
        <end position="235"/>
    </location>
</feature>
<protein>
    <recommendedName>
        <fullName evidence="4">Prion-inhibition and propagation HeLo domain-containing protein</fullName>
    </recommendedName>
</protein>
<dbReference type="Proteomes" id="UP000554235">
    <property type="component" value="Unassembled WGS sequence"/>
</dbReference>
<evidence type="ECO:0000313" key="2">
    <source>
        <dbReference type="EMBL" id="KAF4470748.1"/>
    </source>
</evidence>
<evidence type="ECO:0008006" key="4">
    <source>
        <dbReference type="Google" id="ProtNLM"/>
    </source>
</evidence>
<sequence length="235" mass="27117">MSATISAQVSDCLKLFYNLDGIFSYSSDNPLKLEQRRCVIDEHGRFIHWARNIGAYPVGADSLECHLRDASHVRDQAIRLINYIKRLLEDAISITRGRKVPWEYLRDDEVSLDEEDMFHEESPETELDQIIRHIGDGIEDLLHLSAAMRNPAPHDRVMGSQSIDTDHFLRPDIEHVREKFQKMDEVLANRLGTAITTRRRYFKYREAHHLRQSSDVDQQKATSTAAQTSPPLIPL</sequence>
<reference evidence="2 3" key="1">
    <citation type="submission" date="2020-01" db="EMBL/GenBank/DDBJ databases">
        <title>Identification and distribution of gene clusters putatively required for synthesis of sphingolipid metabolism inhibitors in phylogenetically diverse species of the filamentous fungus Fusarium.</title>
        <authorList>
            <person name="Kim H.-S."/>
            <person name="Busman M."/>
            <person name="Brown D.W."/>
            <person name="Divon H."/>
            <person name="Uhlig S."/>
            <person name="Proctor R.H."/>
        </authorList>
    </citation>
    <scope>NUCLEOTIDE SEQUENCE [LARGE SCALE GENOMIC DNA]</scope>
    <source>
        <strain evidence="2 3">NRRL 20459</strain>
    </source>
</reference>
<gene>
    <name evidence="2" type="ORF">FALBO_2349</name>
</gene>